<evidence type="ECO:0000256" key="1">
    <source>
        <dbReference type="SAM" id="Phobius"/>
    </source>
</evidence>
<evidence type="ECO:0000313" key="2">
    <source>
        <dbReference type="EMBL" id="ATF62167.1"/>
    </source>
</evidence>
<name>A0A291DCP2_9MICC</name>
<feature type="transmembrane region" description="Helical" evidence="1">
    <location>
        <begin position="40"/>
        <end position="62"/>
    </location>
</feature>
<protein>
    <submittedName>
        <fullName evidence="2">Conjugal transfer protein TrbC</fullName>
    </submittedName>
</protein>
<dbReference type="AlphaFoldDB" id="A0A291DCP2"/>
<dbReference type="RefSeq" id="WP_096740559.1">
    <property type="nucleotide sequence ID" value="NZ_CP023509.1"/>
</dbReference>
<reference evidence="3" key="1">
    <citation type="submission" date="2017-09" db="EMBL/GenBank/DDBJ databases">
        <title>FDA dAtabase for Regulatory Grade micrObial Sequences (FDA-ARGOS): Supporting development and validation of Infectious Disease Dx tests.</title>
        <authorList>
            <person name="Minogue T."/>
            <person name="Wolcott M."/>
            <person name="Wasieloski L."/>
            <person name="Aguilar W."/>
            <person name="Moore D."/>
            <person name="Tallon L."/>
            <person name="Sadzewicz L."/>
            <person name="Ott S."/>
            <person name="Zhao X."/>
            <person name="Nagaraj S."/>
            <person name="Vavikolanu K."/>
            <person name="Aluvathingal J."/>
            <person name="Nadendla S."/>
            <person name="Sichtig H."/>
        </authorList>
    </citation>
    <scope>NUCLEOTIDE SEQUENCE [LARGE SCALE GENOMIC DNA]</scope>
    <source>
        <strain evidence="3">FDAARGOS_369</strain>
        <plasmid evidence="3">Plasmid unnamed</plasmid>
    </source>
</reference>
<dbReference type="Proteomes" id="UP000218628">
    <property type="component" value="Plasmid unnamed"/>
</dbReference>
<sequence>MLAALNNLLLKAAVLAAPINPGAPEPPPGADNILTIIRWASWIGAAAGVLGIIITGILMVLFNRRGQGEEHGKSLAIIMIGCIVISSASAIVAIFLP</sequence>
<evidence type="ECO:0000313" key="3">
    <source>
        <dbReference type="Proteomes" id="UP000218628"/>
    </source>
</evidence>
<feature type="transmembrane region" description="Helical" evidence="1">
    <location>
        <begin position="74"/>
        <end position="96"/>
    </location>
</feature>
<gene>
    <name evidence="2" type="ORF">CO690_00180</name>
</gene>
<keyword evidence="1" id="KW-1133">Transmembrane helix</keyword>
<organism evidence="2 3">
    <name type="scientific">Rothia mucilaginosa</name>
    <dbReference type="NCBI Taxonomy" id="43675"/>
    <lineage>
        <taxon>Bacteria</taxon>
        <taxon>Bacillati</taxon>
        <taxon>Actinomycetota</taxon>
        <taxon>Actinomycetes</taxon>
        <taxon>Micrococcales</taxon>
        <taxon>Micrococcaceae</taxon>
        <taxon>Rothia</taxon>
    </lineage>
</organism>
<keyword evidence="1" id="KW-0472">Membrane</keyword>
<keyword evidence="1" id="KW-0812">Transmembrane</keyword>
<proteinExistence type="predicted"/>
<dbReference type="EMBL" id="CP023509">
    <property type="protein sequence ID" value="ATF62167.1"/>
    <property type="molecule type" value="Genomic_DNA"/>
</dbReference>
<accession>A0A291DCP2</accession>
<keyword evidence="2" id="KW-0614">Plasmid</keyword>
<geneLocation type="plasmid" evidence="2">
    <name>unnamed</name>
</geneLocation>